<reference evidence="1" key="1">
    <citation type="submission" date="2015-04" db="EMBL/GenBank/DDBJ databases">
        <title>The genome sequence of the plant pathogenic Rhizarian Plasmodiophora brassicae reveals insights in its biotrophic life cycle and the origin of chitin synthesis.</title>
        <authorList>
            <person name="Schwelm A."/>
            <person name="Fogelqvist J."/>
            <person name="Knaust A."/>
            <person name="Julke S."/>
            <person name="Lilja T."/>
            <person name="Dhandapani V."/>
            <person name="Bonilla-Rosso G."/>
            <person name="Karlsson M."/>
            <person name="Shevchenko A."/>
            <person name="Choi S.R."/>
            <person name="Kim H.G."/>
            <person name="Park J.Y."/>
            <person name="Lim Y.P."/>
            <person name="Ludwig-Muller J."/>
            <person name="Dixelius C."/>
        </authorList>
    </citation>
    <scope>NUCLEOTIDE SEQUENCE</scope>
    <source>
        <tissue evidence="1">Potato root galls</tissue>
    </source>
</reference>
<proteinExistence type="predicted"/>
<evidence type="ECO:0000313" key="1">
    <source>
        <dbReference type="EMBL" id="CRZ05664.1"/>
    </source>
</evidence>
<feature type="non-terminal residue" evidence="1">
    <location>
        <position position="1"/>
    </location>
</feature>
<dbReference type="AlphaFoldDB" id="A0A0H5RB17"/>
<organism evidence="1">
    <name type="scientific">Spongospora subterranea</name>
    <dbReference type="NCBI Taxonomy" id="70186"/>
    <lineage>
        <taxon>Eukaryota</taxon>
        <taxon>Sar</taxon>
        <taxon>Rhizaria</taxon>
        <taxon>Endomyxa</taxon>
        <taxon>Phytomyxea</taxon>
        <taxon>Plasmodiophorida</taxon>
        <taxon>Plasmodiophoridae</taxon>
        <taxon>Spongospora</taxon>
    </lineage>
</organism>
<name>A0A0H5RB17_9EUKA</name>
<accession>A0A0H5RB17</accession>
<sequence length="109" mass="11762">INIRLQIYHLKNCTSEANNATVNATSNLLLESATLGVNASGVRTTAGVKQTQTLYDVILVLSVFELTSSTMDFNSARTIRFGLGKASQRVRKEPFCSTEVSPPILSASL</sequence>
<dbReference type="EMBL" id="HACM01005222">
    <property type="protein sequence ID" value="CRZ05664.1"/>
    <property type="molecule type" value="Transcribed_RNA"/>
</dbReference>
<protein>
    <submittedName>
        <fullName evidence="1">Uncharacterized protein</fullName>
    </submittedName>
</protein>